<reference evidence="3" key="3">
    <citation type="submission" date="2020-12" db="UniProtKB">
        <authorList>
            <consortium name="EnsemblPlants"/>
        </authorList>
    </citation>
    <scope>IDENTIFICATION</scope>
</reference>
<proteinExistence type="predicted"/>
<dbReference type="EMBL" id="ABEU02000016">
    <property type="protein sequence ID" value="PNR37292.1"/>
    <property type="molecule type" value="Genomic_DNA"/>
</dbReference>
<evidence type="ECO:0000313" key="4">
    <source>
        <dbReference type="Proteomes" id="UP000006727"/>
    </source>
</evidence>
<accession>A0A2K1J6Z9</accession>
<evidence type="ECO:0000313" key="3">
    <source>
        <dbReference type="EnsemblPlants" id="Pp3c16_2901V3.1"/>
    </source>
</evidence>
<keyword evidence="1" id="KW-0472">Membrane</keyword>
<evidence type="ECO:0000313" key="2">
    <source>
        <dbReference type="EMBL" id="PNR37292.1"/>
    </source>
</evidence>
<sequence length="55" mass="6390">MAPFQVIISNVLCYVCFLTYSMTTISQDRKCRTTSKVELYMLSTVKPFTLHQTCF</sequence>
<feature type="transmembrane region" description="Helical" evidence="1">
    <location>
        <begin position="6"/>
        <end position="26"/>
    </location>
</feature>
<dbReference type="InParanoid" id="A0A2K1J6Z9"/>
<dbReference type="EnsemblPlants" id="Pp3c16_2901V3.1">
    <property type="protein sequence ID" value="Pp3c16_2901V3.1"/>
    <property type="gene ID" value="Pp3c16_2901"/>
</dbReference>
<dbReference type="Proteomes" id="UP000006727">
    <property type="component" value="Chromosome 16"/>
</dbReference>
<reference evidence="2 4" key="2">
    <citation type="journal article" date="2018" name="Plant J.">
        <title>The Physcomitrella patens chromosome-scale assembly reveals moss genome structure and evolution.</title>
        <authorList>
            <person name="Lang D."/>
            <person name="Ullrich K.K."/>
            <person name="Murat F."/>
            <person name="Fuchs J."/>
            <person name="Jenkins J."/>
            <person name="Haas F.B."/>
            <person name="Piednoel M."/>
            <person name="Gundlach H."/>
            <person name="Van Bel M."/>
            <person name="Meyberg R."/>
            <person name="Vives C."/>
            <person name="Morata J."/>
            <person name="Symeonidi A."/>
            <person name="Hiss M."/>
            <person name="Muchero W."/>
            <person name="Kamisugi Y."/>
            <person name="Saleh O."/>
            <person name="Blanc G."/>
            <person name="Decker E.L."/>
            <person name="van Gessel N."/>
            <person name="Grimwood J."/>
            <person name="Hayes R.D."/>
            <person name="Graham S.W."/>
            <person name="Gunter L.E."/>
            <person name="McDaniel S.F."/>
            <person name="Hoernstein S.N.W."/>
            <person name="Larsson A."/>
            <person name="Li F.W."/>
            <person name="Perroud P.F."/>
            <person name="Phillips J."/>
            <person name="Ranjan P."/>
            <person name="Rokshar D.S."/>
            <person name="Rothfels C.J."/>
            <person name="Schneider L."/>
            <person name="Shu S."/>
            <person name="Stevenson D.W."/>
            <person name="Thummler F."/>
            <person name="Tillich M."/>
            <person name="Villarreal Aguilar J.C."/>
            <person name="Widiez T."/>
            <person name="Wong G.K."/>
            <person name="Wymore A."/>
            <person name="Zhang Y."/>
            <person name="Zimmer A.D."/>
            <person name="Quatrano R.S."/>
            <person name="Mayer K.F.X."/>
            <person name="Goodstein D."/>
            <person name="Casacuberta J.M."/>
            <person name="Vandepoele K."/>
            <person name="Reski R."/>
            <person name="Cuming A.C."/>
            <person name="Tuskan G.A."/>
            <person name="Maumus F."/>
            <person name="Salse J."/>
            <person name="Schmutz J."/>
            <person name="Rensing S.A."/>
        </authorList>
    </citation>
    <scope>NUCLEOTIDE SEQUENCE [LARGE SCALE GENOMIC DNA]</scope>
    <source>
        <strain evidence="3 4">cv. Gransden 2004</strain>
    </source>
</reference>
<reference evidence="2 4" key="1">
    <citation type="journal article" date="2008" name="Science">
        <title>The Physcomitrella genome reveals evolutionary insights into the conquest of land by plants.</title>
        <authorList>
            <person name="Rensing S."/>
            <person name="Lang D."/>
            <person name="Zimmer A."/>
            <person name="Terry A."/>
            <person name="Salamov A."/>
            <person name="Shapiro H."/>
            <person name="Nishiyama T."/>
            <person name="Perroud P.-F."/>
            <person name="Lindquist E."/>
            <person name="Kamisugi Y."/>
            <person name="Tanahashi T."/>
            <person name="Sakakibara K."/>
            <person name="Fujita T."/>
            <person name="Oishi K."/>
            <person name="Shin-I T."/>
            <person name="Kuroki Y."/>
            <person name="Toyoda A."/>
            <person name="Suzuki Y."/>
            <person name="Hashimoto A."/>
            <person name="Yamaguchi K."/>
            <person name="Sugano A."/>
            <person name="Kohara Y."/>
            <person name="Fujiyama A."/>
            <person name="Anterola A."/>
            <person name="Aoki S."/>
            <person name="Ashton N."/>
            <person name="Barbazuk W.B."/>
            <person name="Barker E."/>
            <person name="Bennetzen J."/>
            <person name="Bezanilla M."/>
            <person name="Blankenship R."/>
            <person name="Cho S.H."/>
            <person name="Dutcher S."/>
            <person name="Estelle M."/>
            <person name="Fawcett J.A."/>
            <person name="Gundlach H."/>
            <person name="Hanada K."/>
            <person name="Heyl A."/>
            <person name="Hicks K.A."/>
            <person name="Hugh J."/>
            <person name="Lohr M."/>
            <person name="Mayer K."/>
            <person name="Melkozernov A."/>
            <person name="Murata T."/>
            <person name="Nelson D."/>
            <person name="Pils B."/>
            <person name="Prigge M."/>
            <person name="Reiss B."/>
            <person name="Renner T."/>
            <person name="Rombauts S."/>
            <person name="Rushton P."/>
            <person name="Sanderfoot A."/>
            <person name="Schween G."/>
            <person name="Shiu S.-H."/>
            <person name="Stueber K."/>
            <person name="Theodoulou F.L."/>
            <person name="Tu H."/>
            <person name="Van de Peer Y."/>
            <person name="Verrier P.J."/>
            <person name="Waters E."/>
            <person name="Wood A."/>
            <person name="Yang L."/>
            <person name="Cove D."/>
            <person name="Cuming A."/>
            <person name="Hasebe M."/>
            <person name="Lucas S."/>
            <person name="Mishler D.B."/>
            <person name="Reski R."/>
            <person name="Grigoriev I."/>
            <person name="Quatrano R.S."/>
            <person name="Boore J.L."/>
        </authorList>
    </citation>
    <scope>NUCLEOTIDE SEQUENCE [LARGE SCALE GENOMIC DNA]</scope>
    <source>
        <strain evidence="3 4">cv. Gransden 2004</strain>
    </source>
</reference>
<organism evidence="2">
    <name type="scientific">Physcomitrium patens</name>
    <name type="common">Spreading-leaved earth moss</name>
    <name type="synonym">Physcomitrella patens</name>
    <dbReference type="NCBI Taxonomy" id="3218"/>
    <lineage>
        <taxon>Eukaryota</taxon>
        <taxon>Viridiplantae</taxon>
        <taxon>Streptophyta</taxon>
        <taxon>Embryophyta</taxon>
        <taxon>Bryophyta</taxon>
        <taxon>Bryophytina</taxon>
        <taxon>Bryopsida</taxon>
        <taxon>Funariidae</taxon>
        <taxon>Funariales</taxon>
        <taxon>Funariaceae</taxon>
        <taxon>Physcomitrium</taxon>
    </lineage>
</organism>
<keyword evidence="1" id="KW-1133">Transmembrane helix</keyword>
<protein>
    <submittedName>
        <fullName evidence="2 3">Uncharacterized protein</fullName>
    </submittedName>
</protein>
<gene>
    <name evidence="2" type="ORF">PHYPA_020400</name>
</gene>
<dbReference type="AlphaFoldDB" id="A0A2K1J6Z9"/>
<keyword evidence="1" id="KW-0812">Transmembrane</keyword>
<dbReference type="Gramene" id="Pp3c16_2901V3.1">
    <property type="protein sequence ID" value="Pp3c16_2901V3.1"/>
    <property type="gene ID" value="Pp3c16_2901"/>
</dbReference>
<name>A0A2K1J6Z9_PHYPA</name>
<keyword evidence="4" id="KW-1185">Reference proteome</keyword>
<evidence type="ECO:0000256" key="1">
    <source>
        <dbReference type="SAM" id="Phobius"/>
    </source>
</evidence>